<dbReference type="RefSeq" id="WP_056979917.1">
    <property type="nucleotide sequence ID" value="NZ_AZFZ01000002.1"/>
</dbReference>
<protein>
    <submittedName>
        <fullName evidence="1">Uncharacterized protein</fullName>
    </submittedName>
</protein>
<dbReference type="EMBL" id="AZFZ01000002">
    <property type="protein sequence ID" value="KRM45688.1"/>
    <property type="molecule type" value="Genomic_DNA"/>
</dbReference>
<evidence type="ECO:0000313" key="1">
    <source>
        <dbReference type="EMBL" id="KRM45688.1"/>
    </source>
</evidence>
<accession>A0A0R1YT30</accession>
<gene>
    <name evidence="1" type="ORF">FD47_GL000872</name>
</gene>
<dbReference type="Proteomes" id="UP000051010">
    <property type="component" value="Unassembled WGS sequence"/>
</dbReference>
<proteinExistence type="predicted"/>
<evidence type="ECO:0000313" key="2">
    <source>
        <dbReference type="Proteomes" id="UP000051010"/>
    </source>
</evidence>
<sequence length="91" mass="11095">MNPFKKTEKQREEFLRNIRFIDKSVFGTYTPDPQNSPEEEQRRIKSINREYHHEIRREKGEMRILHFKLFMLGHERLSAFVQAIITGRQPH</sequence>
<organism evidence="1 2">
    <name type="scientific">Lentilactobacillus parafarraginis DSM 18390 = JCM 14109</name>
    <dbReference type="NCBI Taxonomy" id="1423786"/>
    <lineage>
        <taxon>Bacteria</taxon>
        <taxon>Bacillati</taxon>
        <taxon>Bacillota</taxon>
        <taxon>Bacilli</taxon>
        <taxon>Lactobacillales</taxon>
        <taxon>Lactobacillaceae</taxon>
        <taxon>Lentilactobacillus</taxon>
    </lineage>
</organism>
<comment type="caution">
    <text evidence="1">The sequence shown here is derived from an EMBL/GenBank/DDBJ whole genome shotgun (WGS) entry which is preliminary data.</text>
</comment>
<dbReference type="AlphaFoldDB" id="A0A0R1YT30"/>
<dbReference type="PATRIC" id="fig|1423786.4.peg.925"/>
<reference evidence="1 2" key="1">
    <citation type="journal article" date="2015" name="Genome Announc.">
        <title>Expanding the biotechnology potential of lactobacilli through comparative genomics of 213 strains and associated genera.</title>
        <authorList>
            <person name="Sun Z."/>
            <person name="Harris H.M."/>
            <person name="McCann A."/>
            <person name="Guo C."/>
            <person name="Argimon S."/>
            <person name="Zhang W."/>
            <person name="Yang X."/>
            <person name="Jeffery I.B."/>
            <person name="Cooney J.C."/>
            <person name="Kagawa T.F."/>
            <person name="Liu W."/>
            <person name="Song Y."/>
            <person name="Salvetti E."/>
            <person name="Wrobel A."/>
            <person name="Rasinkangas P."/>
            <person name="Parkhill J."/>
            <person name="Rea M.C."/>
            <person name="O'Sullivan O."/>
            <person name="Ritari J."/>
            <person name="Douillard F.P."/>
            <person name="Paul Ross R."/>
            <person name="Yang R."/>
            <person name="Briner A.E."/>
            <person name="Felis G.E."/>
            <person name="de Vos W.M."/>
            <person name="Barrangou R."/>
            <person name="Klaenhammer T.R."/>
            <person name="Caufield P.W."/>
            <person name="Cui Y."/>
            <person name="Zhang H."/>
            <person name="O'Toole P.W."/>
        </authorList>
    </citation>
    <scope>NUCLEOTIDE SEQUENCE [LARGE SCALE GENOMIC DNA]</scope>
    <source>
        <strain evidence="1 2">DSM 18390</strain>
    </source>
</reference>
<name>A0A0R1YT30_9LACO</name>